<keyword evidence="2 3" id="KW-0378">Hydrolase</keyword>
<dbReference type="InterPro" id="IPR029069">
    <property type="entry name" value="HotDog_dom_sf"/>
</dbReference>
<comment type="caution">
    <text evidence="3">The sequence shown here is derived from an EMBL/GenBank/DDBJ whole genome shotgun (WGS) entry which is preliminary data.</text>
</comment>
<dbReference type="GO" id="GO:0047617">
    <property type="term" value="F:fatty acyl-CoA hydrolase activity"/>
    <property type="evidence" value="ECO:0007669"/>
    <property type="project" value="TreeGrafter"/>
</dbReference>
<evidence type="ECO:0000313" key="4">
    <source>
        <dbReference type="Proteomes" id="UP000470771"/>
    </source>
</evidence>
<evidence type="ECO:0000313" key="3">
    <source>
        <dbReference type="EMBL" id="NBG67241.1"/>
    </source>
</evidence>
<dbReference type="InterPro" id="IPR006684">
    <property type="entry name" value="YbgC/YbaW"/>
</dbReference>
<evidence type="ECO:0000256" key="2">
    <source>
        <dbReference type="ARBA" id="ARBA00022801"/>
    </source>
</evidence>
<organism evidence="3 4">
    <name type="scientific">Acidiluteibacter ferrifornacis</name>
    <dbReference type="NCBI Taxonomy" id="2692424"/>
    <lineage>
        <taxon>Bacteria</taxon>
        <taxon>Pseudomonadati</taxon>
        <taxon>Bacteroidota</taxon>
        <taxon>Flavobacteriia</taxon>
        <taxon>Flavobacteriales</taxon>
        <taxon>Cryomorphaceae</taxon>
        <taxon>Acidiluteibacter</taxon>
    </lineage>
</organism>
<dbReference type="Proteomes" id="UP000470771">
    <property type="component" value="Unassembled WGS sequence"/>
</dbReference>
<evidence type="ECO:0000256" key="1">
    <source>
        <dbReference type="ARBA" id="ARBA00005953"/>
    </source>
</evidence>
<name>A0A6N9NPK0_9FLAO</name>
<proteinExistence type="inferred from homology"/>
<reference evidence="3 4" key="1">
    <citation type="submission" date="2019-12" db="EMBL/GenBank/DDBJ databases">
        <authorList>
            <person name="Zhao J."/>
        </authorList>
    </citation>
    <scope>NUCLEOTIDE SEQUENCE [LARGE SCALE GENOMIC DNA]</scope>
    <source>
        <strain evidence="3 4">S-15</strain>
    </source>
</reference>
<dbReference type="RefSeq" id="WP_160634195.1">
    <property type="nucleotide sequence ID" value="NZ_WWNE01000018.1"/>
</dbReference>
<gene>
    <name evidence="3" type="ORF">GQN54_14015</name>
</gene>
<sequence length="137" mass="16236">MYRHNIDIRVRYSETDKMGYVYYGNYASYFEVARVESLRSIGLSYKSLEESGVMLPVREFKTRYFKPAYYDDLLTIETLITELPTAKLKFEFKTFNAKTELINRGWVELVFVDMKRNRPISAPDYFTAALLPFFKSE</sequence>
<keyword evidence="4" id="KW-1185">Reference proteome</keyword>
<dbReference type="InterPro" id="IPR050563">
    <property type="entry name" value="4-hydroxybenzoyl-CoA_TE"/>
</dbReference>
<dbReference type="PANTHER" id="PTHR31793:SF27">
    <property type="entry name" value="NOVEL THIOESTERASE SUPERFAMILY DOMAIN AND SAPOSIN A-TYPE DOMAIN CONTAINING PROTEIN (0610012H03RIK)"/>
    <property type="match status" value="1"/>
</dbReference>
<dbReference type="EMBL" id="WWNE01000018">
    <property type="protein sequence ID" value="NBG67241.1"/>
    <property type="molecule type" value="Genomic_DNA"/>
</dbReference>
<dbReference type="EC" id="3.1.2.-" evidence="3"/>
<comment type="similarity">
    <text evidence="1">Belongs to the 4-hydroxybenzoyl-CoA thioesterase family.</text>
</comment>
<dbReference type="Gene3D" id="3.10.129.10">
    <property type="entry name" value="Hotdog Thioesterase"/>
    <property type="match status" value="1"/>
</dbReference>
<dbReference type="NCBIfam" id="TIGR00051">
    <property type="entry name" value="YbgC/FadM family acyl-CoA thioesterase"/>
    <property type="match status" value="1"/>
</dbReference>
<accession>A0A6N9NPK0</accession>
<dbReference type="CDD" id="cd00586">
    <property type="entry name" value="4HBT"/>
    <property type="match status" value="1"/>
</dbReference>
<dbReference type="PIRSF" id="PIRSF003230">
    <property type="entry name" value="YbgC"/>
    <property type="match status" value="1"/>
</dbReference>
<protein>
    <submittedName>
        <fullName evidence="3">YbgC/FadM family acyl-CoA thioesterase</fullName>
        <ecNumber evidence="3">3.1.2.-</ecNumber>
    </submittedName>
</protein>
<dbReference type="PANTHER" id="PTHR31793">
    <property type="entry name" value="4-HYDROXYBENZOYL-COA THIOESTERASE FAMILY MEMBER"/>
    <property type="match status" value="1"/>
</dbReference>
<dbReference type="SUPFAM" id="SSF54637">
    <property type="entry name" value="Thioesterase/thiol ester dehydrase-isomerase"/>
    <property type="match status" value="1"/>
</dbReference>
<dbReference type="AlphaFoldDB" id="A0A6N9NPK0"/>
<dbReference type="Pfam" id="PF13279">
    <property type="entry name" value="4HBT_2"/>
    <property type="match status" value="1"/>
</dbReference>